<dbReference type="OrthoDB" id="3445643at2759"/>
<accession>A0A8T9C0Z7</accession>
<dbReference type="EMBL" id="QGMK01001175">
    <property type="protein sequence ID" value="TVY73135.1"/>
    <property type="molecule type" value="Genomic_DNA"/>
</dbReference>
<protein>
    <submittedName>
        <fullName evidence="1">Uncharacterized protein</fullName>
    </submittedName>
</protein>
<dbReference type="Proteomes" id="UP000469558">
    <property type="component" value="Unassembled WGS sequence"/>
</dbReference>
<evidence type="ECO:0000313" key="2">
    <source>
        <dbReference type="Proteomes" id="UP000469558"/>
    </source>
</evidence>
<gene>
    <name evidence="1" type="ORF">LSUE1_G006146</name>
</gene>
<organism evidence="1 2">
    <name type="scientific">Lachnellula suecica</name>
    <dbReference type="NCBI Taxonomy" id="602035"/>
    <lineage>
        <taxon>Eukaryota</taxon>
        <taxon>Fungi</taxon>
        <taxon>Dikarya</taxon>
        <taxon>Ascomycota</taxon>
        <taxon>Pezizomycotina</taxon>
        <taxon>Leotiomycetes</taxon>
        <taxon>Helotiales</taxon>
        <taxon>Lachnaceae</taxon>
        <taxon>Lachnellula</taxon>
    </lineage>
</organism>
<sequence length="194" mass="21729">MHHHPQNQERALNLSILIVSGPGNKPGHLLLSDTGLVGLLFRAEAALQRLLTPGGALPSISLSFSLATILPPEPKDFDFSKSPSSPAHLMKGMRFPRRKDPVGPVHAVRRTGQPGPRFNYELFNCNNFNIRYWSWNYRGCWPIIIFQAFAPYNLHMMGVPIAGMLSHGLALQLFLVKGFKLYSFQLQDPKEPCI</sequence>
<keyword evidence="2" id="KW-1185">Reference proteome</keyword>
<dbReference type="AlphaFoldDB" id="A0A8T9C0Z7"/>
<feature type="non-terminal residue" evidence="1">
    <location>
        <position position="1"/>
    </location>
</feature>
<name>A0A8T9C0Z7_9HELO</name>
<proteinExistence type="predicted"/>
<reference evidence="1 2" key="1">
    <citation type="submission" date="2018-05" db="EMBL/GenBank/DDBJ databases">
        <title>Genome sequencing and assembly of the regulated plant pathogen Lachnellula willkommii and related sister species for the development of diagnostic species identification markers.</title>
        <authorList>
            <person name="Giroux E."/>
            <person name="Bilodeau G."/>
        </authorList>
    </citation>
    <scope>NUCLEOTIDE SEQUENCE [LARGE SCALE GENOMIC DNA]</scope>
    <source>
        <strain evidence="1 2">CBS 268.59</strain>
    </source>
</reference>
<comment type="caution">
    <text evidence="1">The sequence shown here is derived from an EMBL/GenBank/DDBJ whole genome shotgun (WGS) entry which is preliminary data.</text>
</comment>
<evidence type="ECO:0000313" key="1">
    <source>
        <dbReference type="EMBL" id="TVY73135.1"/>
    </source>
</evidence>